<dbReference type="Proteomes" id="UP000324091">
    <property type="component" value="Chromosome 8"/>
</dbReference>
<keyword evidence="2" id="KW-1185">Reference proteome</keyword>
<dbReference type="EMBL" id="RHFK02000021">
    <property type="protein sequence ID" value="TWW56869.1"/>
    <property type="molecule type" value="Genomic_DNA"/>
</dbReference>
<comment type="caution">
    <text evidence="1">The sequence shown here is derived from an EMBL/GenBank/DDBJ whole genome shotgun (WGS) entry which is preliminary data.</text>
</comment>
<protein>
    <submittedName>
        <fullName evidence="1">Uncharacterized protein</fullName>
    </submittedName>
</protein>
<proteinExistence type="predicted"/>
<reference evidence="1 2" key="1">
    <citation type="submission" date="2019-04" db="EMBL/GenBank/DDBJ databases">
        <title>Chromosome genome assembly for Takifugu flavidus.</title>
        <authorList>
            <person name="Xiao S."/>
        </authorList>
    </citation>
    <scope>NUCLEOTIDE SEQUENCE [LARGE SCALE GENOMIC DNA]</scope>
    <source>
        <strain evidence="1">HTHZ2018</strain>
        <tissue evidence="1">Muscle</tissue>
    </source>
</reference>
<organism evidence="1 2">
    <name type="scientific">Takifugu flavidus</name>
    <name type="common">sansaifugu</name>
    <dbReference type="NCBI Taxonomy" id="433684"/>
    <lineage>
        <taxon>Eukaryota</taxon>
        <taxon>Metazoa</taxon>
        <taxon>Chordata</taxon>
        <taxon>Craniata</taxon>
        <taxon>Vertebrata</taxon>
        <taxon>Euteleostomi</taxon>
        <taxon>Actinopterygii</taxon>
        <taxon>Neopterygii</taxon>
        <taxon>Teleostei</taxon>
        <taxon>Neoteleostei</taxon>
        <taxon>Acanthomorphata</taxon>
        <taxon>Eupercaria</taxon>
        <taxon>Tetraodontiformes</taxon>
        <taxon>Tetradontoidea</taxon>
        <taxon>Tetraodontidae</taxon>
        <taxon>Takifugu</taxon>
    </lineage>
</organism>
<accession>A0A5C6MQ24</accession>
<sequence length="129" mass="15084">MEHWRHCRRSPHYCCHSLIWETRCVWSFGKEKSKLGKKVITLVFPSFFGKHKINHGQRRCQLREGSEIETSAVYCLSKAPEEGGQTFTEFTSKSVLMWLMLHHFPPNEAEVPLRCAFNSESCRVVSRLQ</sequence>
<evidence type="ECO:0000313" key="2">
    <source>
        <dbReference type="Proteomes" id="UP000324091"/>
    </source>
</evidence>
<evidence type="ECO:0000313" key="1">
    <source>
        <dbReference type="EMBL" id="TWW56869.1"/>
    </source>
</evidence>
<gene>
    <name evidence="1" type="ORF">D4764_08G0008560</name>
</gene>
<name>A0A5C6MQ24_9TELE</name>
<dbReference type="AlphaFoldDB" id="A0A5C6MQ24"/>